<keyword evidence="3" id="KW-1185">Reference proteome</keyword>
<dbReference type="Proteomes" id="UP000192578">
    <property type="component" value="Unassembled WGS sequence"/>
</dbReference>
<feature type="compositionally biased region" description="Low complexity" evidence="1">
    <location>
        <begin position="264"/>
        <end position="287"/>
    </location>
</feature>
<accession>A0A1W0X0V6</accession>
<feature type="region of interest" description="Disordered" evidence="1">
    <location>
        <begin position="264"/>
        <end position="303"/>
    </location>
</feature>
<evidence type="ECO:0000313" key="2">
    <source>
        <dbReference type="EMBL" id="OQV21090.1"/>
    </source>
</evidence>
<gene>
    <name evidence="2" type="ORF">BV898_04854</name>
</gene>
<dbReference type="AlphaFoldDB" id="A0A1W0X0V6"/>
<name>A0A1W0X0V6_HYPEX</name>
<evidence type="ECO:0000313" key="3">
    <source>
        <dbReference type="Proteomes" id="UP000192578"/>
    </source>
</evidence>
<organism evidence="2 3">
    <name type="scientific">Hypsibius exemplaris</name>
    <name type="common">Freshwater tardigrade</name>
    <dbReference type="NCBI Taxonomy" id="2072580"/>
    <lineage>
        <taxon>Eukaryota</taxon>
        <taxon>Metazoa</taxon>
        <taxon>Ecdysozoa</taxon>
        <taxon>Tardigrada</taxon>
        <taxon>Eutardigrada</taxon>
        <taxon>Parachela</taxon>
        <taxon>Hypsibioidea</taxon>
        <taxon>Hypsibiidae</taxon>
        <taxon>Hypsibius</taxon>
    </lineage>
</organism>
<reference evidence="3" key="1">
    <citation type="submission" date="2017-01" db="EMBL/GenBank/DDBJ databases">
        <title>Comparative genomics of anhydrobiosis in the tardigrade Hypsibius dujardini.</title>
        <authorList>
            <person name="Yoshida Y."/>
            <person name="Koutsovoulos G."/>
            <person name="Laetsch D."/>
            <person name="Stevens L."/>
            <person name="Kumar S."/>
            <person name="Horikawa D."/>
            <person name="Ishino K."/>
            <person name="Komine S."/>
            <person name="Tomita M."/>
            <person name="Blaxter M."/>
            <person name="Arakawa K."/>
        </authorList>
    </citation>
    <scope>NUCLEOTIDE SEQUENCE [LARGE SCALE GENOMIC DNA]</scope>
    <source>
        <strain evidence="3">Z151</strain>
    </source>
</reference>
<dbReference type="OrthoDB" id="10062522at2759"/>
<feature type="region of interest" description="Disordered" evidence="1">
    <location>
        <begin position="1"/>
        <end position="34"/>
    </location>
</feature>
<dbReference type="EMBL" id="MTYJ01000025">
    <property type="protein sequence ID" value="OQV21090.1"/>
    <property type="molecule type" value="Genomic_DNA"/>
</dbReference>
<comment type="caution">
    <text evidence="2">The sequence shown here is derived from an EMBL/GenBank/DDBJ whole genome shotgun (WGS) entry which is preliminary data.</text>
</comment>
<protein>
    <submittedName>
        <fullName evidence="2">Uncharacterized protein</fullName>
    </submittedName>
</protein>
<feature type="compositionally biased region" description="Low complexity" evidence="1">
    <location>
        <begin position="11"/>
        <end position="26"/>
    </location>
</feature>
<sequence length="303" mass="33561">MVFGGRRNNMAAPPAQAAVKQQQQQQEPSKATISATANRKKLYIREQDLDCMENHCGGHGMFSEDPDYFVWMQEPDPIVIDFKDEFRHAGTGESGLFNQQQQHEHFAFREVSKSFGGQGPVHIVDHLPQLEHLHTAWPNRRYGSESCLTIAPHHQSVTSTVRPLTTSTTVGGAIMTGCPCESVQGVHSRKTCHKMELTLEDSCCFTCGSDWSLEHTALACFECGGYGSFRPCPCGKCGETWHRDLKLTHVTGVANWMGNCTLDQQQPQPQQAKDSSSSSTTTVNSESLLAPRDHTNKVVPMRA</sequence>
<evidence type="ECO:0000256" key="1">
    <source>
        <dbReference type="SAM" id="MobiDB-lite"/>
    </source>
</evidence>
<proteinExistence type="predicted"/>